<dbReference type="RefSeq" id="XP_044563810.1">
    <property type="nucleotide sequence ID" value="XM_044705332.1"/>
</dbReference>
<dbReference type="EMBL" id="VFQX01000028">
    <property type="protein sequence ID" value="KAF0979097.1"/>
    <property type="molecule type" value="Genomic_DNA"/>
</dbReference>
<evidence type="ECO:0000256" key="1">
    <source>
        <dbReference type="ARBA" id="ARBA00023235"/>
    </source>
</evidence>
<evidence type="ECO:0000313" key="3">
    <source>
        <dbReference type="EMBL" id="KAF0979097.1"/>
    </source>
</evidence>
<dbReference type="VEuPathDB" id="AmoebaDB:NfTy_034790"/>
<dbReference type="GO" id="GO:0009982">
    <property type="term" value="F:pseudouridine synthase activity"/>
    <property type="evidence" value="ECO:0007669"/>
    <property type="project" value="InterPro"/>
</dbReference>
<dbReference type="Gene3D" id="3.30.70.580">
    <property type="entry name" value="Pseudouridine synthase I, catalytic domain, N-terminal subdomain"/>
    <property type="match status" value="1"/>
</dbReference>
<name>A0A6A5BPS4_NAEFO</name>
<organism evidence="3 4">
    <name type="scientific">Naegleria fowleri</name>
    <name type="common">Brain eating amoeba</name>
    <dbReference type="NCBI Taxonomy" id="5763"/>
    <lineage>
        <taxon>Eukaryota</taxon>
        <taxon>Discoba</taxon>
        <taxon>Heterolobosea</taxon>
        <taxon>Tetramitia</taxon>
        <taxon>Eutetramitia</taxon>
        <taxon>Vahlkampfiidae</taxon>
        <taxon>Naegleria</taxon>
    </lineage>
</organism>
<keyword evidence="4" id="KW-1185">Reference proteome</keyword>
<comment type="caution">
    <text evidence="3">The sequence shown here is derived from an EMBL/GenBank/DDBJ whole genome shotgun (WGS) entry which is preliminary data.</text>
</comment>
<dbReference type="GO" id="GO:0001522">
    <property type="term" value="P:pseudouridine synthesis"/>
    <property type="evidence" value="ECO:0007669"/>
    <property type="project" value="InterPro"/>
</dbReference>
<dbReference type="VEuPathDB" id="AmoebaDB:FDP41_002167"/>
<accession>A0A6A5BPS4</accession>
<dbReference type="Pfam" id="PF00849">
    <property type="entry name" value="PseudoU_synth_2"/>
    <property type="match status" value="1"/>
</dbReference>
<dbReference type="InterPro" id="IPR042092">
    <property type="entry name" value="PsdUridine_s_RsuA/RluB/E/F_cat"/>
</dbReference>
<dbReference type="GeneID" id="68109385"/>
<evidence type="ECO:0000313" key="4">
    <source>
        <dbReference type="Proteomes" id="UP000444721"/>
    </source>
</evidence>
<dbReference type="AlphaFoldDB" id="A0A6A5BPS4"/>
<dbReference type="GO" id="GO:0003723">
    <property type="term" value="F:RNA binding"/>
    <property type="evidence" value="ECO:0007669"/>
    <property type="project" value="InterPro"/>
</dbReference>
<dbReference type="OrthoDB" id="440619at2759"/>
<sequence length="249" mass="28603">MSSFRIDRILSGMGLCSRSEAISFIRKNEILDPTKKQRILSLKHKVQEQDISKLLINGSPFQYPTLNLTIALNKPIGYLCSTVREESNHKLVYDLLPEEFSRRHPTLGYVGRLDLDSSGLLLLTQDGNFHHRVLRHDIEKRYEVNFIPEIVSEHELEEMKKIFFSGELQLRSEETTLKPITNFEYINPSTISISIVEGKYHQVRRMFAACSKRVVALKRTHIGAISLEGLESPGEWCVINTDALDDFRS</sequence>
<reference evidence="3 4" key="1">
    <citation type="journal article" date="2019" name="Sci. Rep.">
        <title>Nanopore sequencing improves the draft genome of the human pathogenic amoeba Naegleria fowleri.</title>
        <authorList>
            <person name="Liechti N."/>
            <person name="Schurch N."/>
            <person name="Bruggmann R."/>
            <person name="Wittwer M."/>
        </authorList>
    </citation>
    <scope>NUCLEOTIDE SEQUENCE [LARGE SCALE GENOMIC DNA]</scope>
    <source>
        <strain evidence="3 4">ATCC 30894</strain>
    </source>
</reference>
<dbReference type="PANTHER" id="PTHR47683:SF2">
    <property type="entry name" value="RNA-BINDING S4 DOMAIN-CONTAINING PROTEIN"/>
    <property type="match status" value="1"/>
</dbReference>
<protein>
    <recommendedName>
        <fullName evidence="2">Pseudouridine synthase RsuA/RluA-like domain-containing protein</fullName>
    </recommendedName>
</protein>
<dbReference type="VEuPathDB" id="AmoebaDB:NF0093480"/>
<keyword evidence="1" id="KW-0413">Isomerase</keyword>
<dbReference type="InterPro" id="IPR050343">
    <property type="entry name" value="RsuA_PseudoU_synthase"/>
</dbReference>
<evidence type="ECO:0000259" key="2">
    <source>
        <dbReference type="Pfam" id="PF00849"/>
    </source>
</evidence>
<gene>
    <name evidence="3" type="ORF">FDP41_002167</name>
</gene>
<dbReference type="Gene3D" id="3.30.70.1560">
    <property type="entry name" value="Alpha-L RNA-binding motif"/>
    <property type="match status" value="1"/>
</dbReference>
<dbReference type="Proteomes" id="UP000444721">
    <property type="component" value="Unassembled WGS sequence"/>
</dbReference>
<dbReference type="PANTHER" id="PTHR47683">
    <property type="entry name" value="PSEUDOURIDINE SYNTHASE FAMILY PROTEIN-RELATED"/>
    <property type="match status" value="1"/>
</dbReference>
<dbReference type="SUPFAM" id="SSF55120">
    <property type="entry name" value="Pseudouridine synthase"/>
    <property type="match status" value="1"/>
</dbReference>
<dbReference type="InterPro" id="IPR006145">
    <property type="entry name" value="PsdUridine_synth_RsuA/RluA"/>
</dbReference>
<feature type="domain" description="Pseudouridine synthase RsuA/RluA-like" evidence="2">
    <location>
        <begin position="70"/>
        <end position="209"/>
    </location>
</feature>
<dbReference type="InterPro" id="IPR020094">
    <property type="entry name" value="TruA/RsuA/RluB/E/F_N"/>
</dbReference>
<dbReference type="InterPro" id="IPR020103">
    <property type="entry name" value="PsdUridine_synth_cat_dom_sf"/>
</dbReference>
<dbReference type="OMA" id="DKFICKS"/>
<proteinExistence type="predicted"/>